<protein>
    <recommendedName>
        <fullName evidence="4">Multidrug resistance protein MdtA-like C-terminal permuted SH3 domain-containing protein</fullName>
    </recommendedName>
</protein>
<keyword evidence="2" id="KW-0175">Coiled coil</keyword>
<reference evidence="6" key="1">
    <citation type="submission" date="2017-09" db="EMBL/GenBank/DDBJ databases">
        <title>Depth-based differentiation of microbial function through sediment-hosted aquifers and enrichment of novel symbionts in the deep terrestrial subsurface.</title>
        <authorList>
            <person name="Probst A.J."/>
            <person name="Ladd B."/>
            <person name="Jarett J.K."/>
            <person name="Geller-Mcgrath D.E."/>
            <person name="Sieber C.M.K."/>
            <person name="Emerson J.B."/>
            <person name="Anantharaman K."/>
            <person name="Thomas B.C."/>
            <person name="Malmstrom R."/>
            <person name="Stieglmeier M."/>
            <person name="Klingl A."/>
            <person name="Woyke T."/>
            <person name="Ryan C.M."/>
            <person name="Banfield J.F."/>
        </authorList>
    </citation>
    <scope>NUCLEOTIDE SEQUENCE [LARGE SCALE GENOMIC DNA]</scope>
</reference>
<dbReference type="SUPFAM" id="SSF111369">
    <property type="entry name" value="HlyD-like secretion proteins"/>
    <property type="match status" value="2"/>
</dbReference>
<gene>
    <name evidence="5" type="ORF">CO174_00830</name>
</gene>
<dbReference type="GO" id="GO:0030313">
    <property type="term" value="C:cell envelope"/>
    <property type="evidence" value="ECO:0007669"/>
    <property type="project" value="UniProtKB-SubCell"/>
</dbReference>
<comment type="caution">
    <text evidence="5">The sequence shown here is derived from an EMBL/GenBank/DDBJ whole genome shotgun (WGS) entry which is preliminary data.</text>
</comment>
<keyword evidence="3" id="KW-0812">Transmembrane</keyword>
<dbReference type="InterPro" id="IPR050465">
    <property type="entry name" value="UPF0194_transport"/>
</dbReference>
<accession>A0A2M7XE14</accession>
<evidence type="ECO:0000313" key="5">
    <source>
        <dbReference type="EMBL" id="PJA46128.1"/>
    </source>
</evidence>
<dbReference type="InterPro" id="IPR058627">
    <property type="entry name" value="MdtA-like_C"/>
</dbReference>
<feature type="transmembrane region" description="Helical" evidence="3">
    <location>
        <begin position="12"/>
        <end position="31"/>
    </location>
</feature>
<dbReference type="Pfam" id="PF25967">
    <property type="entry name" value="RND-MFP_C"/>
    <property type="match status" value="1"/>
</dbReference>
<dbReference type="Gene3D" id="2.40.50.100">
    <property type="match status" value="1"/>
</dbReference>
<keyword evidence="3" id="KW-1133">Transmembrane helix</keyword>
<name>A0A2M7XE14_9BACT</name>
<evidence type="ECO:0000256" key="3">
    <source>
        <dbReference type="SAM" id="Phobius"/>
    </source>
</evidence>
<dbReference type="PANTHER" id="PTHR32347:SF23">
    <property type="entry name" value="BLL5650 PROTEIN"/>
    <property type="match status" value="1"/>
</dbReference>
<keyword evidence="3" id="KW-0472">Membrane</keyword>
<evidence type="ECO:0000256" key="1">
    <source>
        <dbReference type="ARBA" id="ARBA00004196"/>
    </source>
</evidence>
<organism evidence="5 6">
    <name type="scientific">Candidatus Uhrbacteria bacterium CG_4_9_14_3_um_filter_50_9</name>
    <dbReference type="NCBI Taxonomy" id="1975035"/>
    <lineage>
        <taxon>Bacteria</taxon>
        <taxon>Candidatus Uhriibacteriota</taxon>
    </lineage>
</organism>
<comment type="subcellular location">
    <subcellularLocation>
        <location evidence="1">Cell envelope</location>
    </subcellularLocation>
</comment>
<feature type="domain" description="Multidrug resistance protein MdtA-like C-terminal permuted SH3" evidence="4">
    <location>
        <begin position="565"/>
        <end position="624"/>
    </location>
</feature>
<dbReference type="Proteomes" id="UP000229385">
    <property type="component" value="Unassembled WGS sequence"/>
</dbReference>
<dbReference type="Gene3D" id="2.40.30.170">
    <property type="match status" value="1"/>
</dbReference>
<dbReference type="Gene3D" id="2.40.420.20">
    <property type="match status" value="1"/>
</dbReference>
<evidence type="ECO:0000313" key="6">
    <source>
        <dbReference type="Proteomes" id="UP000229385"/>
    </source>
</evidence>
<dbReference type="PANTHER" id="PTHR32347">
    <property type="entry name" value="EFFLUX SYSTEM COMPONENT YKNX-RELATED"/>
    <property type="match status" value="1"/>
</dbReference>
<dbReference type="AlphaFoldDB" id="A0A2M7XE14"/>
<evidence type="ECO:0000256" key="2">
    <source>
        <dbReference type="ARBA" id="ARBA00023054"/>
    </source>
</evidence>
<sequence>MKFRTVLKRWWFWVGTVLVVVVGSAVLFSGGEEVTYSTEVTERVTLVQTVDANGEVVSIDEVELSFNLSGTLDQIFVGIGDTVEVGTILAALDTSELVGDVQSAYQAVKIAQAHLDQQRAGATKEAVSISEAALASTQVSFSASEKDLEHLQILLDLVSDRYALDTESASESAQAASDNYDQIVEENAEMIADAYDDLLSAAWAAVIEVRAGLSESDQIIGARNGALNDDFELFLSSKDKEALEDAEGQFERAEDYLFEAEEEMLLVDYGDSADAIVTAAESVADAMTEVAKLLLNTRKVVEATLTGGTFVASDLTALMASVDAARAAVQVDQAALENAFQVVVDTLSNAEANLEDTEHALAAAELAEASAALFEDYQVELARQSVDAGDALRQMREADFAQAEARLAEVIADPRIVDLASYEAEVARSQAAYASATARYENAQMLAPIIGRVTEINAEIGEQVVAASPVITVQTTGDQFEIIADISESDITKIVLNDPVLLTFDAFGSDVEITGFVGKINPAEKLIENVVYYEVTVYLDAEGQSLGLRPGLSVDLVVQTDAREDVITLPQRAVLERDGITYVRVLVSGMVEEREVTTGLRGDLGRIEITSGLEAGEEVVIRELSE</sequence>
<proteinExistence type="predicted"/>
<dbReference type="EMBL" id="PFWU01000010">
    <property type="protein sequence ID" value="PJA46128.1"/>
    <property type="molecule type" value="Genomic_DNA"/>
</dbReference>
<evidence type="ECO:0000259" key="4">
    <source>
        <dbReference type="Pfam" id="PF25967"/>
    </source>
</evidence>